<evidence type="ECO:0000313" key="1">
    <source>
        <dbReference type="EMBL" id="MBB3982681.1"/>
    </source>
</evidence>
<comment type="caution">
    <text evidence="1">The sequence shown here is derived from an EMBL/GenBank/DDBJ whole genome shotgun (WGS) entry which is preliminary data.</text>
</comment>
<dbReference type="Pfam" id="PF06041">
    <property type="entry name" value="DUF924"/>
    <property type="match status" value="1"/>
</dbReference>
<keyword evidence="2" id="KW-1185">Reference proteome</keyword>
<organism evidence="1 2">
    <name type="scientific">Sphingobium fontiphilum</name>
    <dbReference type="NCBI Taxonomy" id="944425"/>
    <lineage>
        <taxon>Bacteria</taxon>
        <taxon>Pseudomonadati</taxon>
        <taxon>Pseudomonadota</taxon>
        <taxon>Alphaproteobacteria</taxon>
        <taxon>Sphingomonadales</taxon>
        <taxon>Sphingomonadaceae</taxon>
        <taxon>Sphingobium</taxon>
    </lineage>
</organism>
<accession>A0A7W6GNV9</accession>
<dbReference type="Gene3D" id="1.20.58.320">
    <property type="entry name" value="TPR-like"/>
    <property type="match status" value="1"/>
</dbReference>
<sequence length="187" mass="20692">MTDSTAPIPDWVASLLHFWFAEVGEQGWWGHDPAIDALCADRWLALWAEKRSQPAETFLARADAALAAIILFDQMPRNMFRGAAQAFATDPLARAIAHGAVALGFDIQIGGAGQAFFYMPFMHSEALEDQALSVRLFDALGDARSLDFARRHHDIIARHGRFPHRNAVLRRESRPGEQDAVEAGAGW</sequence>
<proteinExistence type="predicted"/>
<dbReference type="SUPFAM" id="SSF48452">
    <property type="entry name" value="TPR-like"/>
    <property type="match status" value="1"/>
</dbReference>
<dbReference type="AlphaFoldDB" id="A0A7W6GNV9"/>
<dbReference type="Proteomes" id="UP000552757">
    <property type="component" value="Unassembled WGS sequence"/>
</dbReference>
<reference evidence="1 2" key="1">
    <citation type="submission" date="2020-08" db="EMBL/GenBank/DDBJ databases">
        <title>Genomic Encyclopedia of Type Strains, Phase IV (KMG-IV): sequencing the most valuable type-strain genomes for metagenomic binning, comparative biology and taxonomic classification.</title>
        <authorList>
            <person name="Goeker M."/>
        </authorList>
    </citation>
    <scope>NUCLEOTIDE SEQUENCE [LARGE SCALE GENOMIC DNA]</scope>
    <source>
        <strain evidence="1 2">DSM 29348</strain>
    </source>
</reference>
<gene>
    <name evidence="1" type="ORF">GGR44_002347</name>
</gene>
<dbReference type="EMBL" id="JACIEB010000005">
    <property type="protein sequence ID" value="MBB3982681.1"/>
    <property type="molecule type" value="Genomic_DNA"/>
</dbReference>
<protein>
    <submittedName>
        <fullName evidence="1">Uncharacterized protein (DUF924 family)</fullName>
    </submittedName>
</protein>
<name>A0A7W6GNV9_9SPHN</name>
<evidence type="ECO:0000313" key="2">
    <source>
        <dbReference type="Proteomes" id="UP000552757"/>
    </source>
</evidence>
<dbReference type="InterPro" id="IPR011990">
    <property type="entry name" value="TPR-like_helical_dom_sf"/>
</dbReference>
<dbReference type="InterPro" id="IPR010323">
    <property type="entry name" value="DUF924"/>
</dbReference>
<dbReference type="Gene3D" id="1.25.40.10">
    <property type="entry name" value="Tetratricopeptide repeat domain"/>
    <property type="match status" value="1"/>
</dbReference>
<dbReference type="RefSeq" id="WP_246344579.1">
    <property type="nucleotide sequence ID" value="NZ_JACIEB010000005.1"/>
</dbReference>